<feature type="compositionally biased region" description="Basic and acidic residues" evidence="3">
    <location>
        <begin position="190"/>
        <end position="212"/>
    </location>
</feature>
<dbReference type="Gene3D" id="1.10.720.30">
    <property type="entry name" value="SAP domain"/>
    <property type="match status" value="1"/>
</dbReference>
<evidence type="ECO:0000256" key="1">
    <source>
        <dbReference type="ARBA" id="ARBA00022553"/>
    </source>
</evidence>
<dbReference type="GO" id="GO:0005634">
    <property type="term" value="C:nucleus"/>
    <property type="evidence" value="ECO:0007669"/>
    <property type="project" value="TreeGrafter"/>
</dbReference>
<dbReference type="GO" id="GO:0016973">
    <property type="term" value="P:poly(A)+ mRNA export from nucleus"/>
    <property type="evidence" value="ECO:0007669"/>
    <property type="project" value="TreeGrafter"/>
</dbReference>
<dbReference type="SUPFAM" id="SSF68906">
    <property type="entry name" value="SAP domain"/>
    <property type="match status" value="1"/>
</dbReference>
<accession>A0AAN6M6D2</accession>
<proteinExistence type="inferred from homology"/>
<dbReference type="PROSITE" id="PS50800">
    <property type="entry name" value="SAP"/>
    <property type="match status" value="1"/>
</dbReference>
<dbReference type="PANTHER" id="PTHR46551:SF1">
    <property type="entry name" value="SAP DOMAIN-CONTAINING RIBONUCLEOPROTEIN"/>
    <property type="match status" value="1"/>
</dbReference>
<keyword evidence="1" id="KW-0597">Phosphoprotein</keyword>
<feature type="compositionally biased region" description="Basic and acidic residues" evidence="3">
    <location>
        <begin position="263"/>
        <end position="272"/>
    </location>
</feature>
<dbReference type="InterPro" id="IPR003034">
    <property type="entry name" value="SAP_dom"/>
</dbReference>
<feature type="region of interest" description="Disordered" evidence="3">
    <location>
        <begin position="1"/>
        <end position="283"/>
    </location>
</feature>
<feature type="compositionally biased region" description="Acidic residues" evidence="3">
    <location>
        <begin position="57"/>
        <end position="66"/>
    </location>
</feature>
<comment type="caution">
    <text evidence="5">The sequence shown here is derived from an EMBL/GenBank/DDBJ whole genome shotgun (WGS) entry which is preliminary data.</text>
</comment>
<sequence length="283" mass="30574">MSNYAKLKNDELQGLLRDRGLPTTGKKADMVDRLTKDDENKTTADQAPAQPNAHPEDEIDWDDEDAQAPATKDTNTEASAPADAAVAAPDALANADSTAKPTNPQAVPNQKAALDPSTTDDLSVKPPVDSSEPKEPAPSYAAGLAATDLDAEIEKRKKRAARFGTKLEDDETLKKLERAKKFGEVGPPKGLDEALPERERKRAREDNDDAGRNKRRGGARPAGATRGSRDGRGANRDGDRRRDTRRDEKRSDNGSGGNWMSAADRERAEARKAKWTAKPAATS</sequence>
<keyword evidence="6" id="KW-1185">Reference proteome</keyword>
<evidence type="ECO:0000313" key="6">
    <source>
        <dbReference type="Proteomes" id="UP001280581"/>
    </source>
</evidence>
<dbReference type="SMART" id="SM00513">
    <property type="entry name" value="SAP"/>
    <property type="match status" value="1"/>
</dbReference>
<dbReference type="InterPro" id="IPR052240">
    <property type="entry name" value="SAP_domain_ribonucleoprotein"/>
</dbReference>
<evidence type="ECO:0000259" key="4">
    <source>
        <dbReference type="PROSITE" id="PS50800"/>
    </source>
</evidence>
<name>A0AAN6M6D2_9PLEO</name>
<feature type="domain" description="SAP" evidence="4">
    <location>
        <begin position="4"/>
        <end position="38"/>
    </location>
</feature>
<reference evidence="5 6" key="1">
    <citation type="submission" date="2021-02" db="EMBL/GenBank/DDBJ databases">
        <title>Genome assembly of Pseudopithomyces chartarum.</title>
        <authorList>
            <person name="Jauregui R."/>
            <person name="Singh J."/>
            <person name="Voisey C."/>
        </authorList>
    </citation>
    <scope>NUCLEOTIDE SEQUENCE [LARGE SCALE GENOMIC DNA]</scope>
    <source>
        <strain evidence="5 6">AGR01</strain>
    </source>
</reference>
<feature type="compositionally biased region" description="Basic and acidic residues" evidence="3">
    <location>
        <begin position="227"/>
        <end position="252"/>
    </location>
</feature>
<evidence type="ECO:0000256" key="3">
    <source>
        <dbReference type="SAM" id="MobiDB-lite"/>
    </source>
</evidence>
<comment type="similarity">
    <text evidence="2">Belongs to the SAP domain-containing ribonucleoprotein family.</text>
</comment>
<feature type="compositionally biased region" description="Basic and acidic residues" evidence="3">
    <location>
        <begin position="172"/>
        <end position="183"/>
    </location>
</feature>
<dbReference type="AlphaFoldDB" id="A0AAN6M6D2"/>
<evidence type="ECO:0000256" key="2">
    <source>
        <dbReference type="ARBA" id="ARBA00046328"/>
    </source>
</evidence>
<gene>
    <name evidence="5" type="ORF">GRF29_1g2527564</name>
</gene>
<evidence type="ECO:0000313" key="5">
    <source>
        <dbReference type="EMBL" id="KAK3217270.1"/>
    </source>
</evidence>
<dbReference type="Proteomes" id="UP001280581">
    <property type="component" value="Unassembled WGS sequence"/>
</dbReference>
<feature type="compositionally biased region" description="Low complexity" evidence="3">
    <location>
        <begin position="78"/>
        <end position="99"/>
    </location>
</feature>
<dbReference type="InterPro" id="IPR036361">
    <property type="entry name" value="SAP_dom_sf"/>
</dbReference>
<dbReference type="PANTHER" id="PTHR46551">
    <property type="entry name" value="SAP DOMAIN-CONTAINING RIBONUCLEOPROTEIN"/>
    <property type="match status" value="1"/>
</dbReference>
<dbReference type="Pfam" id="PF18592">
    <property type="entry name" value="Tho1_MOS11_C"/>
    <property type="match status" value="1"/>
</dbReference>
<organism evidence="5 6">
    <name type="scientific">Pseudopithomyces chartarum</name>
    <dbReference type="NCBI Taxonomy" id="1892770"/>
    <lineage>
        <taxon>Eukaryota</taxon>
        <taxon>Fungi</taxon>
        <taxon>Dikarya</taxon>
        <taxon>Ascomycota</taxon>
        <taxon>Pezizomycotina</taxon>
        <taxon>Dothideomycetes</taxon>
        <taxon>Pleosporomycetidae</taxon>
        <taxon>Pleosporales</taxon>
        <taxon>Massarineae</taxon>
        <taxon>Didymosphaeriaceae</taxon>
        <taxon>Pseudopithomyces</taxon>
    </lineage>
</organism>
<protein>
    <recommendedName>
        <fullName evidence="4">SAP domain-containing protein</fullName>
    </recommendedName>
</protein>
<dbReference type="Pfam" id="PF02037">
    <property type="entry name" value="SAP"/>
    <property type="match status" value="1"/>
</dbReference>
<dbReference type="InterPro" id="IPR040746">
    <property type="entry name" value="THO1_MOS11_C"/>
</dbReference>
<dbReference type="EMBL" id="WVTA01000001">
    <property type="protein sequence ID" value="KAK3217270.1"/>
    <property type="molecule type" value="Genomic_DNA"/>
</dbReference>
<feature type="compositionally biased region" description="Basic and acidic residues" evidence="3">
    <location>
        <begin position="7"/>
        <end position="42"/>
    </location>
</feature>